<dbReference type="GeneID" id="69758298"/>
<dbReference type="InterPro" id="IPR000182">
    <property type="entry name" value="GNAT_dom"/>
</dbReference>
<organism evidence="2 3">
    <name type="scientific">Klebsiella pneumoniae subsp. pneumoniae (strain HS11286)</name>
    <dbReference type="NCBI Taxonomy" id="1125630"/>
    <lineage>
        <taxon>Bacteria</taxon>
        <taxon>Pseudomonadati</taxon>
        <taxon>Pseudomonadota</taxon>
        <taxon>Gammaproteobacteria</taxon>
        <taxon>Enterobacterales</taxon>
        <taxon>Enterobacteriaceae</taxon>
        <taxon>Klebsiella/Raoultella group</taxon>
        <taxon>Klebsiella</taxon>
        <taxon>Klebsiella pneumoniae complex</taxon>
    </lineage>
</organism>
<dbReference type="InterPro" id="IPR016181">
    <property type="entry name" value="Acyl_CoA_acyltransferase"/>
</dbReference>
<evidence type="ECO:0000313" key="2">
    <source>
        <dbReference type="EMBL" id="AEW92097.1"/>
    </source>
</evidence>
<dbReference type="Proteomes" id="UP000007841">
    <property type="component" value="Plasmid pKPHS2"/>
</dbReference>
<reference evidence="3" key="1">
    <citation type="journal article" date="2012" name="J. Bacteriol.">
        <title>Complete genome sequence of Klebsiella pneumoniae subsp. pneumoniae HS11286, a multidrug-resistant strain isolated from human sputum.</title>
        <authorList>
            <person name="Liu P."/>
            <person name="Li P."/>
            <person name="Jiang X."/>
            <person name="Bi D."/>
            <person name="Xie Y."/>
            <person name="Tai C."/>
            <person name="Deng Z."/>
            <person name="Rajakumar K."/>
            <person name="Ou H.Y."/>
        </authorList>
    </citation>
    <scope>NUCLEOTIDE SEQUENCE [LARGE SCALE GENOMIC DNA]</scope>
    <source>
        <strain evidence="3">HS11286</strain>
        <plasmid evidence="3">pKPHS2</plasmid>
    </source>
</reference>
<evidence type="ECO:0000313" key="3">
    <source>
        <dbReference type="Proteomes" id="UP000007841"/>
    </source>
</evidence>
<proteinExistence type="predicted"/>
<dbReference type="RefSeq" id="WP_013213991.1">
    <property type="nucleotide sequence ID" value="NC_016846.1"/>
</dbReference>
<gene>
    <name evidence="2" type="ordered locus">KPHS_p200480</name>
</gene>
<dbReference type="KEGG" id="kpm:KPHS_p200480"/>
<dbReference type="GO" id="GO:0016747">
    <property type="term" value="F:acyltransferase activity, transferring groups other than amino-acyl groups"/>
    <property type="evidence" value="ECO:0007669"/>
    <property type="project" value="InterPro"/>
</dbReference>
<evidence type="ECO:0000259" key="1">
    <source>
        <dbReference type="PROSITE" id="PS51186"/>
    </source>
</evidence>
<name>A0A0H3GYT2_KLEPH</name>
<dbReference type="AlphaFoldDB" id="A0A0H3GYT2"/>
<feature type="domain" description="N-acetyltransferase" evidence="1">
    <location>
        <begin position="1"/>
        <end position="157"/>
    </location>
</feature>
<accession>A0A0H3GYT2</accession>
<dbReference type="EMBL" id="CP003224">
    <property type="protein sequence ID" value="AEW92097.1"/>
    <property type="molecule type" value="Genomic_DNA"/>
</dbReference>
<dbReference type="SUPFAM" id="SSF55729">
    <property type="entry name" value="Acyl-CoA N-acyltransferases (Nat)"/>
    <property type="match status" value="1"/>
</dbReference>
<keyword evidence="3" id="KW-1185">Reference proteome</keyword>
<protein>
    <recommendedName>
        <fullName evidence="1">N-acetyltransferase domain-containing protein</fullName>
    </recommendedName>
</protein>
<geneLocation type="plasmid" evidence="2 3">
    <name>pKPHS2</name>
</geneLocation>
<dbReference type="RefSeq" id="YP_005229664.1">
    <property type="nucleotide sequence ID" value="NC_016846.1"/>
</dbReference>
<dbReference type="PROSITE" id="PS51186">
    <property type="entry name" value="GNAT"/>
    <property type="match status" value="1"/>
</dbReference>
<dbReference type="Gene3D" id="3.40.630.30">
    <property type="match status" value="1"/>
</dbReference>
<dbReference type="Pfam" id="PF00583">
    <property type="entry name" value="Acetyltransf_1"/>
    <property type="match status" value="1"/>
</dbReference>
<sequence length="157" mass="17477">MNNIEIIESGYNALCDAYNNSVISLKRSSLYEDLLVHMDIPEKNRSRFTYATLNDRDEIIAICVFIVSLDEGTTDVGWFVRADFRGKGVGRDTVEKAFNEFKNGLKGAGVEAIFIGATVDNGNTPSISLGQRFIGGEEIIEKEDGTTIYSYLNRFTL</sequence>
<dbReference type="HOGENOM" id="CLU_1765153_0_0_6"/>
<keyword evidence="2" id="KW-0614">Plasmid</keyword>
<dbReference type="GeneID" id="11844861"/>